<dbReference type="EMBL" id="GGEC01060083">
    <property type="protein sequence ID" value="MBX40567.1"/>
    <property type="molecule type" value="Transcribed_RNA"/>
</dbReference>
<accession>A0A2P2NDP1</accession>
<name>A0A2P2NDP1_RHIMU</name>
<proteinExistence type="predicted"/>
<evidence type="ECO:0000313" key="2">
    <source>
        <dbReference type="EMBL" id="MBX40567.1"/>
    </source>
</evidence>
<dbReference type="AlphaFoldDB" id="A0A2P2NDP1"/>
<evidence type="ECO:0000256" key="1">
    <source>
        <dbReference type="SAM" id="MobiDB-lite"/>
    </source>
</evidence>
<protein>
    <submittedName>
        <fullName evidence="2">Uncharacterized protein</fullName>
    </submittedName>
</protein>
<reference evidence="2" key="1">
    <citation type="submission" date="2018-02" db="EMBL/GenBank/DDBJ databases">
        <title>Rhizophora mucronata_Transcriptome.</title>
        <authorList>
            <person name="Meera S.P."/>
            <person name="Sreeshan A."/>
            <person name="Augustine A."/>
        </authorList>
    </citation>
    <scope>NUCLEOTIDE SEQUENCE</scope>
    <source>
        <tissue evidence="2">Leaf</tissue>
    </source>
</reference>
<organism evidence="2">
    <name type="scientific">Rhizophora mucronata</name>
    <name type="common">Asiatic mangrove</name>
    <dbReference type="NCBI Taxonomy" id="61149"/>
    <lineage>
        <taxon>Eukaryota</taxon>
        <taxon>Viridiplantae</taxon>
        <taxon>Streptophyta</taxon>
        <taxon>Embryophyta</taxon>
        <taxon>Tracheophyta</taxon>
        <taxon>Spermatophyta</taxon>
        <taxon>Magnoliopsida</taxon>
        <taxon>eudicotyledons</taxon>
        <taxon>Gunneridae</taxon>
        <taxon>Pentapetalae</taxon>
        <taxon>rosids</taxon>
        <taxon>fabids</taxon>
        <taxon>Malpighiales</taxon>
        <taxon>Rhizophoraceae</taxon>
        <taxon>Rhizophora</taxon>
    </lineage>
</organism>
<sequence length="38" mass="4425">MSQRFTRTILKLLSEPCGCSTRNSNKETRNSNNKKQPR</sequence>
<feature type="region of interest" description="Disordered" evidence="1">
    <location>
        <begin position="16"/>
        <end position="38"/>
    </location>
</feature>